<dbReference type="GO" id="GO:0005525">
    <property type="term" value="F:GTP binding"/>
    <property type="evidence" value="ECO:0007669"/>
    <property type="project" value="TreeGrafter"/>
</dbReference>
<dbReference type="OrthoDB" id="2123378at2759"/>
<dbReference type="EMBL" id="LFWA01000013">
    <property type="protein sequence ID" value="KTW27909.1"/>
    <property type="molecule type" value="Genomic_DNA"/>
</dbReference>
<dbReference type="Proteomes" id="UP000053447">
    <property type="component" value="Unassembled WGS sequence"/>
</dbReference>
<feature type="region of interest" description="Disordered" evidence="3">
    <location>
        <begin position="233"/>
        <end position="256"/>
    </location>
</feature>
<accession>A0A0W4ZHS0</accession>
<feature type="compositionally biased region" description="Basic and acidic residues" evidence="3">
    <location>
        <begin position="306"/>
        <end position="315"/>
    </location>
</feature>
<evidence type="ECO:0000259" key="4">
    <source>
        <dbReference type="PROSITE" id="PS50003"/>
    </source>
</evidence>
<feature type="region of interest" description="Disordered" evidence="3">
    <location>
        <begin position="1"/>
        <end position="21"/>
    </location>
</feature>
<dbReference type="PANTHER" id="PTHR36100:SF1">
    <property type="entry name" value="BUD SITE SELECTION PROTEIN 4"/>
    <property type="match status" value="1"/>
</dbReference>
<dbReference type="InterPro" id="IPR052007">
    <property type="entry name" value="Bud4"/>
</dbReference>
<sequence>MNVSMKRPESSLSSEVPYSSSDAANSPLCAFFYEVNRIRQGQDKRRDRSSINGSPNLLNSSYGLSKKELSDIKAAAFFNRCYAGTRSTENLNRNSGICVRKNASFSKNVLDSVDMIDDALSIKTSLSDYKISNKDNVCKIIDSPLKAPTIHNVEYSTSSSNSSYLKEHKEPSVNIFKDEVFEKKSSTSKSLKKNHEDKSTETKKSALRSISLNIKDIVSSIVSNVDDHKQFTEHNNDVKKLGSKPDNSYNSSVSQVENNSETVSMYNKNNMYSGFFSRCESSMNKNNVKEMTLSNAEETELEVSSENEKKNQSDKAHVNTFSDLEDNCSILEDSDSVYSNNTALGSFNSDVYNDKVNSIQNLTYSTENSSTNLKADKSSFSSLPKLYIAETGSLGLEEFMVGNYLNESAGGNNSLRKSSVLIKKNNKLTKETSESKSSFFEENSVLDQEKLNNCTAKVQEMLYNISNDTPNLLKTELHSGIGHSDIKKDNSNTRILSNSNVDFTSKKASCNTHVKTNGAVTLPILEDQFLSDFDPSLNDVSNAIDKVIGVKKRGYIMRQNAEIVHASSEDNFDENYEKETVDYFKLNSVHEKQEKNPTYKSEKTMNTNVKYSQDISVDKKANASLLFVRVLGVKNLELLLPENESLRFCCTLDNNKHYVTTPWMPLSKNAKIDEEFELIAYDGLEFTFTLRVDYEPKAICMKKKSIFSRISKSSKKQELLDLSDPLANSLSNNGSFGRSYVSLKMLKDNAYGRSYMTTIPCMNEWTKKVVAKGKNRQLLKVKPYIICQLKIMAFYVPFVPEQPKGTLPKSMSACIKDIKNAEWICKLNYEGLLIQHGGDCLYRKKRYFCLTGLKLTSYHESTRSVRSNINLVKAVSVLDDQQLCINSKPSTDTKDVKNGYSVLLESDGDYMFIKGGFCIKFMNGEVINFYAESEDEKIRWVRVLNAAIKKANEVKPWSLYVIYKQKAMKRVMPKPVLKTETSRKLK</sequence>
<dbReference type="AlphaFoldDB" id="A0A0W4ZHS0"/>
<dbReference type="STRING" id="1408657.A0A0W4ZHS0"/>
<protein>
    <recommendedName>
        <fullName evidence="4">PH domain-containing protein</fullName>
    </recommendedName>
</protein>
<dbReference type="InterPro" id="IPR001849">
    <property type="entry name" value="PH_domain"/>
</dbReference>
<reference evidence="6" key="1">
    <citation type="journal article" date="2016" name="Nat. Commun.">
        <title>Genome analysis of three Pneumocystis species reveals adaptation mechanisms to life exclusively in mammalian hosts.</title>
        <authorList>
            <person name="Ma L."/>
            <person name="Chen Z."/>
            <person name="Huang D.W."/>
            <person name="Kutty G."/>
            <person name="Ishihara M."/>
            <person name="Wang H."/>
            <person name="Abouelleil A."/>
            <person name="Bishop L."/>
            <person name="Davey E."/>
            <person name="Deng R."/>
            <person name="Deng X."/>
            <person name="Fan L."/>
            <person name="Fantoni G."/>
            <person name="Fitzgerald M."/>
            <person name="Gogineni E."/>
            <person name="Goldberg J.M."/>
            <person name="Handley G."/>
            <person name="Hu X."/>
            <person name="Huber C."/>
            <person name="Jiao X."/>
            <person name="Jones K."/>
            <person name="Levin J.Z."/>
            <person name="Liu Y."/>
            <person name="Macdonald P."/>
            <person name="Melnikov A."/>
            <person name="Raley C."/>
            <person name="Sassi M."/>
            <person name="Sherman B.T."/>
            <person name="Song X."/>
            <person name="Sykes S."/>
            <person name="Tran B."/>
            <person name="Walsh L."/>
            <person name="Xia Y."/>
            <person name="Yang J."/>
            <person name="Young S."/>
            <person name="Zeng Q."/>
            <person name="Zheng X."/>
            <person name="Stephens R."/>
            <person name="Nusbaum C."/>
            <person name="Birren B.W."/>
            <person name="Azadi P."/>
            <person name="Lempicki R.A."/>
            <person name="Cuomo C.A."/>
            <person name="Kovacs J.A."/>
        </authorList>
    </citation>
    <scope>NUCLEOTIDE SEQUENCE [LARGE SCALE GENOMIC DNA]</scope>
    <source>
        <strain evidence="6">RU7</strain>
    </source>
</reference>
<evidence type="ECO:0000313" key="6">
    <source>
        <dbReference type="Proteomes" id="UP000053447"/>
    </source>
</evidence>
<dbReference type="eggNOG" id="ENOG502REBM">
    <property type="taxonomic scope" value="Eukaryota"/>
</dbReference>
<evidence type="ECO:0000313" key="5">
    <source>
        <dbReference type="EMBL" id="KTW27909.1"/>
    </source>
</evidence>
<dbReference type="Pfam" id="PF00169">
    <property type="entry name" value="PH"/>
    <property type="match status" value="1"/>
</dbReference>
<dbReference type="InterPro" id="IPR011993">
    <property type="entry name" value="PH-like_dom_sf"/>
</dbReference>
<dbReference type="SUPFAM" id="SSF50729">
    <property type="entry name" value="PH domain-like"/>
    <property type="match status" value="1"/>
</dbReference>
<keyword evidence="2" id="KW-0131">Cell cycle</keyword>
<feature type="compositionally biased region" description="Low complexity" evidence="3">
    <location>
        <begin position="10"/>
        <end position="21"/>
    </location>
</feature>
<evidence type="ECO:0000256" key="3">
    <source>
        <dbReference type="SAM" id="MobiDB-lite"/>
    </source>
</evidence>
<comment type="caution">
    <text evidence="5">The sequence shown here is derived from an EMBL/GenBank/DDBJ whole genome shotgun (WGS) entry which is preliminary data.</text>
</comment>
<keyword evidence="6" id="KW-1185">Reference proteome</keyword>
<feature type="region of interest" description="Disordered" evidence="3">
    <location>
        <begin position="295"/>
        <end position="315"/>
    </location>
</feature>
<dbReference type="RefSeq" id="XP_018228680.1">
    <property type="nucleotide sequence ID" value="XM_018375139.1"/>
</dbReference>
<dbReference type="GO" id="GO:0051301">
    <property type="term" value="P:cell division"/>
    <property type="evidence" value="ECO:0007669"/>
    <property type="project" value="UniProtKB-KW"/>
</dbReference>
<keyword evidence="1" id="KW-0132">Cell division</keyword>
<gene>
    <name evidence="5" type="ORF">T551_02876</name>
</gene>
<dbReference type="Gene3D" id="2.30.29.30">
    <property type="entry name" value="Pleckstrin-homology domain (PH domain)/Phosphotyrosine-binding domain (PTB)"/>
    <property type="match status" value="1"/>
</dbReference>
<evidence type="ECO:0000256" key="1">
    <source>
        <dbReference type="ARBA" id="ARBA00022618"/>
    </source>
</evidence>
<dbReference type="PANTHER" id="PTHR36100">
    <property type="entry name" value="BUD SITE SELECTION PROTEIN 4"/>
    <property type="match status" value="1"/>
</dbReference>
<dbReference type="SMART" id="SM00233">
    <property type="entry name" value="PH"/>
    <property type="match status" value="1"/>
</dbReference>
<dbReference type="VEuPathDB" id="FungiDB:T551_02876"/>
<name>A0A0W4ZHS0_PNEJ7</name>
<organism evidence="5 6">
    <name type="scientific">Pneumocystis jirovecii (strain RU7)</name>
    <name type="common">Human pneumocystis pneumonia agent</name>
    <dbReference type="NCBI Taxonomy" id="1408657"/>
    <lineage>
        <taxon>Eukaryota</taxon>
        <taxon>Fungi</taxon>
        <taxon>Dikarya</taxon>
        <taxon>Ascomycota</taxon>
        <taxon>Taphrinomycotina</taxon>
        <taxon>Pneumocystomycetes</taxon>
        <taxon>Pneumocystaceae</taxon>
        <taxon>Pneumocystis</taxon>
    </lineage>
</organism>
<feature type="compositionally biased region" description="Low complexity" evidence="3">
    <location>
        <begin position="247"/>
        <end position="256"/>
    </location>
</feature>
<feature type="domain" description="PH" evidence="4">
    <location>
        <begin position="826"/>
        <end position="949"/>
    </location>
</feature>
<proteinExistence type="predicted"/>
<dbReference type="PROSITE" id="PS50003">
    <property type="entry name" value="PH_DOMAIN"/>
    <property type="match status" value="1"/>
</dbReference>
<evidence type="ECO:0000256" key="2">
    <source>
        <dbReference type="ARBA" id="ARBA00023306"/>
    </source>
</evidence>
<dbReference type="GeneID" id="28941394"/>